<evidence type="ECO:0000256" key="3">
    <source>
        <dbReference type="SAM" id="MobiDB-lite"/>
    </source>
</evidence>
<reference evidence="5" key="1">
    <citation type="journal article" date="2020" name="Stud. Mycol.">
        <title>101 Dothideomycetes genomes: a test case for predicting lifestyles and emergence of pathogens.</title>
        <authorList>
            <person name="Haridas S."/>
            <person name="Albert R."/>
            <person name="Binder M."/>
            <person name="Bloem J."/>
            <person name="Labutti K."/>
            <person name="Salamov A."/>
            <person name="Andreopoulos B."/>
            <person name="Baker S."/>
            <person name="Barry K."/>
            <person name="Bills G."/>
            <person name="Bluhm B."/>
            <person name="Cannon C."/>
            <person name="Castanera R."/>
            <person name="Culley D."/>
            <person name="Daum C."/>
            <person name="Ezra D."/>
            <person name="Gonzalez J."/>
            <person name="Henrissat B."/>
            <person name="Kuo A."/>
            <person name="Liang C."/>
            <person name="Lipzen A."/>
            <person name="Lutzoni F."/>
            <person name="Magnuson J."/>
            <person name="Mondo S."/>
            <person name="Nolan M."/>
            <person name="Ohm R."/>
            <person name="Pangilinan J."/>
            <person name="Park H.-J."/>
            <person name="Ramirez L."/>
            <person name="Alfaro M."/>
            <person name="Sun H."/>
            <person name="Tritt A."/>
            <person name="Yoshinaga Y."/>
            <person name="Zwiers L.-H."/>
            <person name="Turgeon B."/>
            <person name="Goodwin S."/>
            <person name="Spatafora J."/>
            <person name="Crous P."/>
            <person name="Grigoriev I."/>
        </authorList>
    </citation>
    <scope>NUCLEOTIDE SEQUENCE</scope>
    <source>
        <strain evidence="5">CBS 113979</strain>
    </source>
</reference>
<dbReference type="SMART" id="SM00271">
    <property type="entry name" value="DnaJ"/>
    <property type="match status" value="1"/>
</dbReference>
<proteinExistence type="inferred from homology"/>
<dbReference type="InterPro" id="IPR009073">
    <property type="entry name" value="HscB_oligo_C"/>
</dbReference>
<sequence>MHIATLRYLRRALGDNLSKPSQFPRCARRSYNSTASSSPRLRCHKTLPTSQKATLPSPPPPTRPYSTSSPQRPQPAQTHYTLSPLRREFLLLQSRFHPDKFPPAEKKKAEAHSARINEAYKTLQDPLRRAEYLLGLRGVEAGGEGEGMGGGSGGLESVGIGMGGAGGGDMELLAEVMEVNEMIEEAGSQGDIDELKILNEERIRQSEETLAEAFAADDLEMARKECIRLRYWVNLRGTLHEWVPGAGVPNLQH</sequence>
<dbReference type="PROSITE" id="PS50076">
    <property type="entry name" value="DNAJ_2"/>
    <property type="match status" value="1"/>
</dbReference>
<dbReference type="InterPro" id="IPR004640">
    <property type="entry name" value="HscB"/>
</dbReference>
<dbReference type="CDD" id="cd06257">
    <property type="entry name" value="DnaJ"/>
    <property type="match status" value="1"/>
</dbReference>
<dbReference type="PANTHER" id="PTHR14021:SF15">
    <property type="entry name" value="IRON-SULFUR CLUSTER CO-CHAPERONE PROTEIN HSCB"/>
    <property type="match status" value="1"/>
</dbReference>
<dbReference type="Gene3D" id="1.10.287.110">
    <property type="entry name" value="DnaJ domain"/>
    <property type="match status" value="1"/>
</dbReference>
<dbReference type="AlphaFoldDB" id="A0A6G1GZ58"/>
<dbReference type="GO" id="GO:0001671">
    <property type="term" value="F:ATPase activator activity"/>
    <property type="evidence" value="ECO:0007669"/>
    <property type="project" value="InterPro"/>
</dbReference>
<dbReference type="Proteomes" id="UP000800041">
    <property type="component" value="Unassembled WGS sequence"/>
</dbReference>
<keyword evidence="2" id="KW-0143">Chaperone</keyword>
<evidence type="ECO:0000256" key="2">
    <source>
        <dbReference type="ARBA" id="ARBA00023186"/>
    </source>
</evidence>
<dbReference type="GO" id="GO:0051259">
    <property type="term" value="P:protein complex oligomerization"/>
    <property type="evidence" value="ECO:0007669"/>
    <property type="project" value="InterPro"/>
</dbReference>
<accession>A0A6G1GZ58</accession>
<dbReference type="GO" id="GO:0051087">
    <property type="term" value="F:protein-folding chaperone binding"/>
    <property type="evidence" value="ECO:0007669"/>
    <property type="project" value="InterPro"/>
</dbReference>
<protein>
    <submittedName>
        <fullName evidence="5">Co-chaperone Hsc20</fullName>
    </submittedName>
</protein>
<evidence type="ECO:0000259" key="4">
    <source>
        <dbReference type="PROSITE" id="PS50076"/>
    </source>
</evidence>
<feature type="domain" description="J" evidence="4">
    <location>
        <begin position="63"/>
        <end position="136"/>
    </location>
</feature>
<dbReference type="InterPro" id="IPR036386">
    <property type="entry name" value="HscB_C_sf"/>
</dbReference>
<dbReference type="Pfam" id="PF07743">
    <property type="entry name" value="HSCB_C"/>
    <property type="match status" value="1"/>
</dbReference>
<dbReference type="SUPFAM" id="SSF47144">
    <property type="entry name" value="HSC20 (HSCB), C-terminal oligomerisation domain"/>
    <property type="match status" value="1"/>
</dbReference>
<dbReference type="GO" id="GO:0005739">
    <property type="term" value="C:mitochondrion"/>
    <property type="evidence" value="ECO:0007669"/>
    <property type="project" value="TreeGrafter"/>
</dbReference>
<dbReference type="SUPFAM" id="SSF46565">
    <property type="entry name" value="Chaperone J-domain"/>
    <property type="match status" value="1"/>
</dbReference>
<evidence type="ECO:0000313" key="6">
    <source>
        <dbReference type="Proteomes" id="UP000800041"/>
    </source>
</evidence>
<comment type="similarity">
    <text evidence="1">Belongs to the HscB family.</text>
</comment>
<dbReference type="InterPro" id="IPR036869">
    <property type="entry name" value="J_dom_sf"/>
</dbReference>
<dbReference type="OrthoDB" id="448954at2759"/>
<name>A0A6G1GZ58_9PEZI</name>
<dbReference type="Gene3D" id="1.20.1280.20">
    <property type="entry name" value="HscB, C-terminal domain"/>
    <property type="match status" value="1"/>
</dbReference>
<dbReference type="PANTHER" id="PTHR14021">
    <property type="entry name" value="IRON-SULFUR CLUSTER CO-CHAPERONE PROTEIN HSCB"/>
    <property type="match status" value="1"/>
</dbReference>
<keyword evidence="6" id="KW-1185">Reference proteome</keyword>
<evidence type="ECO:0000313" key="5">
    <source>
        <dbReference type="EMBL" id="KAF1986092.1"/>
    </source>
</evidence>
<organism evidence="5 6">
    <name type="scientific">Aulographum hederae CBS 113979</name>
    <dbReference type="NCBI Taxonomy" id="1176131"/>
    <lineage>
        <taxon>Eukaryota</taxon>
        <taxon>Fungi</taxon>
        <taxon>Dikarya</taxon>
        <taxon>Ascomycota</taxon>
        <taxon>Pezizomycotina</taxon>
        <taxon>Dothideomycetes</taxon>
        <taxon>Pleosporomycetidae</taxon>
        <taxon>Aulographales</taxon>
        <taxon>Aulographaceae</taxon>
    </lineage>
</organism>
<gene>
    <name evidence="5" type="ORF">K402DRAFT_89904</name>
</gene>
<feature type="region of interest" description="Disordered" evidence="3">
    <location>
        <begin position="21"/>
        <end position="77"/>
    </location>
</feature>
<dbReference type="NCBIfam" id="TIGR00714">
    <property type="entry name" value="hscB"/>
    <property type="match status" value="1"/>
</dbReference>
<evidence type="ECO:0000256" key="1">
    <source>
        <dbReference type="ARBA" id="ARBA00010476"/>
    </source>
</evidence>
<dbReference type="GO" id="GO:0044571">
    <property type="term" value="P:[2Fe-2S] cluster assembly"/>
    <property type="evidence" value="ECO:0007669"/>
    <property type="project" value="InterPro"/>
</dbReference>
<feature type="compositionally biased region" description="Low complexity" evidence="3">
    <location>
        <begin position="64"/>
        <end position="75"/>
    </location>
</feature>
<feature type="compositionally biased region" description="Polar residues" evidence="3">
    <location>
        <begin position="30"/>
        <end position="39"/>
    </location>
</feature>
<dbReference type="EMBL" id="ML977158">
    <property type="protein sequence ID" value="KAF1986092.1"/>
    <property type="molecule type" value="Genomic_DNA"/>
</dbReference>
<dbReference type="InterPro" id="IPR001623">
    <property type="entry name" value="DnaJ_domain"/>
</dbReference>